<evidence type="ECO:0000313" key="1">
    <source>
        <dbReference type="EMBL" id="PYI51213.1"/>
    </source>
</evidence>
<gene>
    <name evidence="1" type="ORF">DLM86_26380</name>
</gene>
<evidence type="ECO:0008006" key="3">
    <source>
        <dbReference type="Google" id="ProtNLM"/>
    </source>
</evidence>
<protein>
    <recommendedName>
        <fullName evidence="3">SGNH/GDSL hydrolase family protein</fullName>
    </recommendedName>
</protein>
<organism evidence="1 2">
    <name type="scientific">Paenibacillus flagellatus</name>
    <dbReference type="NCBI Taxonomy" id="2211139"/>
    <lineage>
        <taxon>Bacteria</taxon>
        <taxon>Bacillati</taxon>
        <taxon>Bacillota</taxon>
        <taxon>Bacilli</taxon>
        <taxon>Bacillales</taxon>
        <taxon>Paenibacillaceae</taxon>
        <taxon>Paenibacillus</taxon>
    </lineage>
</organism>
<evidence type="ECO:0000313" key="2">
    <source>
        <dbReference type="Proteomes" id="UP000247476"/>
    </source>
</evidence>
<name>A0A2V5K140_9BACL</name>
<comment type="caution">
    <text evidence="1">The sequence shown here is derived from an EMBL/GenBank/DDBJ whole genome shotgun (WGS) entry which is preliminary data.</text>
</comment>
<dbReference type="Proteomes" id="UP000247476">
    <property type="component" value="Unassembled WGS sequence"/>
</dbReference>
<proteinExistence type="predicted"/>
<dbReference type="OrthoDB" id="2537745at2"/>
<accession>A0A2V5K140</accession>
<keyword evidence="2" id="KW-1185">Reference proteome</keyword>
<dbReference type="RefSeq" id="WP_110843057.1">
    <property type="nucleotide sequence ID" value="NZ_QJVJ01000014.1"/>
</dbReference>
<dbReference type="AlphaFoldDB" id="A0A2V5K140"/>
<sequence>MSLWTVLKKNGFVLLLAAVFLLIDFLVAWRDPMTYSRRFEKDDFTKTLFHHQWDRSGPVFFGNSAVTGAYMEDKSRKPLVEMGMSYGKITDLRHILSRGLYEPEEQLVVGIDVHTMLDKMQTDPRFPWSRPWYSPYLYHYRDYFQDAGKEWLRNAWKAAKEGRLDFRTFEPRWIDKELYFGREPAEQLRKDRDRYAANYDWMTLDDMADNLEALDWVIGYAAERRLPLKVVWMPLNPDPAYDPPPYWKPLRERVGATLKAAGIPTLDLADAFPPADFHDLVHLNRETGAPKFTAEVDRWLLSFASSSK</sequence>
<reference evidence="1 2" key="1">
    <citation type="submission" date="2018-05" db="EMBL/GenBank/DDBJ databases">
        <title>Paenibacillus flagellatus sp. nov., isolated from selenium mineral soil.</title>
        <authorList>
            <person name="Dai X."/>
        </authorList>
    </citation>
    <scope>NUCLEOTIDE SEQUENCE [LARGE SCALE GENOMIC DNA]</scope>
    <source>
        <strain evidence="1 2">DXL2</strain>
    </source>
</reference>
<dbReference type="EMBL" id="QJVJ01000014">
    <property type="protein sequence ID" value="PYI51213.1"/>
    <property type="molecule type" value="Genomic_DNA"/>
</dbReference>